<evidence type="ECO:0000259" key="5">
    <source>
        <dbReference type="SMART" id="SM00382"/>
    </source>
</evidence>
<dbReference type="AlphaFoldDB" id="A0A377Q1Z9"/>
<dbReference type="Proteomes" id="UP000295794">
    <property type="component" value="Unassembled WGS sequence"/>
</dbReference>
<dbReference type="SUPFAM" id="SSF52540">
    <property type="entry name" value="P-loop containing nucleoside triphosphate hydrolases"/>
    <property type="match status" value="1"/>
</dbReference>
<gene>
    <name evidence="6" type="primary">ftsH2</name>
    <name evidence="7" type="ORF">EV682_101198</name>
    <name evidence="6" type="ORF">NCTC11159_00217</name>
</gene>
<keyword evidence="2" id="KW-0547">Nucleotide-binding</keyword>
<protein>
    <submittedName>
        <fullName evidence="6">ATP-dependent zinc metalloprotease FtsH 2</fullName>
        <ecNumber evidence="6">3.4.24.-</ecNumber>
    </submittedName>
    <submittedName>
        <fullName evidence="7">ATPase family protein associated with various cellular activities (AAA)</fullName>
    </submittedName>
</protein>
<feature type="domain" description="AAA+ ATPase" evidence="5">
    <location>
        <begin position="81"/>
        <end position="214"/>
    </location>
</feature>
<dbReference type="EMBL" id="UGHR01000001">
    <property type="protein sequence ID" value="STQ89204.1"/>
    <property type="molecule type" value="Genomic_DNA"/>
</dbReference>
<dbReference type="Pfam" id="PF00004">
    <property type="entry name" value="AAA"/>
    <property type="match status" value="1"/>
</dbReference>
<dbReference type="PANTHER" id="PTHR23073">
    <property type="entry name" value="26S PROTEASOME REGULATORY SUBUNIT"/>
    <property type="match status" value="1"/>
</dbReference>
<dbReference type="GO" id="GO:0016887">
    <property type="term" value="F:ATP hydrolysis activity"/>
    <property type="evidence" value="ECO:0007669"/>
    <property type="project" value="InterPro"/>
</dbReference>
<evidence type="ECO:0000313" key="7">
    <source>
        <dbReference type="EMBL" id="TCU90177.1"/>
    </source>
</evidence>
<evidence type="ECO:0000256" key="3">
    <source>
        <dbReference type="ARBA" id="ARBA00022840"/>
    </source>
</evidence>
<keyword evidence="6" id="KW-0378">Hydrolase</keyword>
<dbReference type="SMART" id="SM00382">
    <property type="entry name" value="AAA"/>
    <property type="match status" value="1"/>
</dbReference>
<dbReference type="RefSeq" id="WP_115225686.1">
    <property type="nucleotide sequence ID" value="NZ_CAWOLO010000001.1"/>
</dbReference>
<dbReference type="GO" id="GO:0008237">
    <property type="term" value="F:metallopeptidase activity"/>
    <property type="evidence" value="ECO:0007669"/>
    <property type="project" value="UniProtKB-KW"/>
</dbReference>
<dbReference type="GO" id="GO:0005524">
    <property type="term" value="F:ATP binding"/>
    <property type="evidence" value="ECO:0007669"/>
    <property type="project" value="UniProtKB-KW"/>
</dbReference>
<dbReference type="InterPro" id="IPR050221">
    <property type="entry name" value="26S_Proteasome_ATPase"/>
</dbReference>
<dbReference type="EMBL" id="SMBT01000001">
    <property type="protein sequence ID" value="TCU90177.1"/>
    <property type="molecule type" value="Genomic_DNA"/>
</dbReference>
<dbReference type="InterPro" id="IPR027417">
    <property type="entry name" value="P-loop_NTPase"/>
</dbReference>
<proteinExistence type="inferred from homology"/>
<dbReference type="Gene3D" id="3.40.50.300">
    <property type="entry name" value="P-loop containing nucleotide triphosphate hydrolases"/>
    <property type="match status" value="1"/>
</dbReference>
<dbReference type="CDD" id="cd19481">
    <property type="entry name" value="RecA-like_protease"/>
    <property type="match status" value="1"/>
</dbReference>
<dbReference type="InterPro" id="IPR003959">
    <property type="entry name" value="ATPase_AAA_core"/>
</dbReference>
<feature type="region of interest" description="Disordered" evidence="4">
    <location>
        <begin position="1"/>
        <end position="30"/>
    </location>
</feature>
<feature type="compositionally biased region" description="Polar residues" evidence="4">
    <location>
        <begin position="1"/>
        <end position="11"/>
    </location>
</feature>
<dbReference type="Proteomes" id="UP000255108">
    <property type="component" value="Unassembled WGS sequence"/>
</dbReference>
<evidence type="ECO:0000313" key="6">
    <source>
        <dbReference type="EMBL" id="STQ89204.1"/>
    </source>
</evidence>
<dbReference type="EC" id="3.4.24.-" evidence="6"/>
<keyword evidence="3" id="KW-0067">ATP-binding</keyword>
<keyword evidence="9" id="KW-1185">Reference proteome</keyword>
<sequence>MKHESSNSSGLQAPFRGKLKEEQKKTNTSNYQTRKANFKLDKDVILAESTKTQFDECLAKLRFHKIIYSDWGFSSVDPLGMSTILNFYGPPGTGKTLAAEALAGTLDLPFIQLGIAELESKFMGDTAKNIQAAFEAARESSAVIFFDEADTLLGKRLSSVTQGVDNEVNAMRSTLLIELERFDGIAIFATNFAKNYDEAFRSRISHHIKFDLPDFAARKRMWDRMLVKGIPIAGERGLLIENCSELSDGFSGREIRTCMRLSLPKALLDAESLSLDAKLSIEHLESAIKQIRSANAEVACGDTRRQSISDSITSKKLLGVN</sequence>
<reference evidence="6 8" key="1">
    <citation type="submission" date="2018-06" db="EMBL/GenBank/DDBJ databases">
        <authorList>
            <consortium name="Pathogen Informatics"/>
            <person name="Doyle S."/>
        </authorList>
    </citation>
    <scope>NUCLEOTIDE SEQUENCE [LARGE SCALE GENOMIC DNA]</scope>
    <source>
        <strain evidence="6 8">NCTC11159</strain>
    </source>
</reference>
<comment type="similarity">
    <text evidence="1">Belongs to the AAA ATPase family.</text>
</comment>
<organism evidence="6 8">
    <name type="scientific">Iodobacter fluviatilis</name>
    <dbReference type="NCBI Taxonomy" id="537"/>
    <lineage>
        <taxon>Bacteria</taxon>
        <taxon>Pseudomonadati</taxon>
        <taxon>Pseudomonadota</taxon>
        <taxon>Betaproteobacteria</taxon>
        <taxon>Neisseriales</taxon>
        <taxon>Chitinibacteraceae</taxon>
        <taxon>Iodobacter</taxon>
    </lineage>
</organism>
<dbReference type="OrthoDB" id="9802352at2"/>
<dbReference type="InterPro" id="IPR003593">
    <property type="entry name" value="AAA+_ATPase"/>
</dbReference>
<evidence type="ECO:0000256" key="4">
    <source>
        <dbReference type="SAM" id="MobiDB-lite"/>
    </source>
</evidence>
<reference evidence="7 9" key="2">
    <citation type="submission" date="2019-03" db="EMBL/GenBank/DDBJ databases">
        <title>Genomic Encyclopedia of Type Strains, Phase IV (KMG-IV): sequencing the most valuable type-strain genomes for metagenomic binning, comparative biology and taxonomic classification.</title>
        <authorList>
            <person name="Goeker M."/>
        </authorList>
    </citation>
    <scope>NUCLEOTIDE SEQUENCE [LARGE SCALE GENOMIC DNA]</scope>
    <source>
        <strain evidence="7 9">DSM 3764</strain>
    </source>
</reference>
<accession>A0A377Q1Z9</accession>
<dbReference type="GO" id="GO:0006508">
    <property type="term" value="P:proteolysis"/>
    <property type="evidence" value="ECO:0007669"/>
    <property type="project" value="UniProtKB-KW"/>
</dbReference>
<keyword evidence="6" id="KW-0645">Protease</keyword>
<evidence type="ECO:0000256" key="1">
    <source>
        <dbReference type="ARBA" id="ARBA00006914"/>
    </source>
</evidence>
<evidence type="ECO:0000313" key="9">
    <source>
        <dbReference type="Proteomes" id="UP000295794"/>
    </source>
</evidence>
<evidence type="ECO:0000256" key="2">
    <source>
        <dbReference type="ARBA" id="ARBA00022741"/>
    </source>
</evidence>
<name>A0A377Q1Z9_9NEIS</name>
<evidence type="ECO:0000313" key="8">
    <source>
        <dbReference type="Proteomes" id="UP000255108"/>
    </source>
</evidence>
<keyword evidence="6" id="KW-0482">Metalloprotease</keyword>